<comment type="caution">
    <text evidence="14">The sequence shown here is derived from an EMBL/GenBank/DDBJ whole genome shotgun (WGS) entry which is preliminary data.</text>
</comment>
<dbReference type="GO" id="GO:0003724">
    <property type="term" value="F:RNA helicase activity"/>
    <property type="evidence" value="ECO:0007669"/>
    <property type="project" value="UniProtKB-EC"/>
</dbReference>
<evidence type="ECO:0000256" key="5">
    <source>
        <dbReference type="ARBA" id="ARBA00022806"/>
    </source>
</evidence>
<keyword evidence="3 9" id="KW-0547">Nucleotide-binding</keyword>
<dbReference type="InterPro" id="IPR014014">
    <property type="entry name" value="RNA_helicase_DEAD_Q_motif"/>
</dbReference>
<feature type="region of interest" description="Disordered" evidence="10">
    <location>
        <begin position="702"/>
        <end position="787"/>
    </location>
</feature>
<dbReference type="InterPro" id="IPR000629">
    <property type="entry name" value="RNA-helicase_DEAD-box_CS"/>
</dbReference>
<sequence length="951" mass="103879">MAPLYNRYVPPKATAPVAAAPAPSAPAPASPDADKKRKRERSEEQKAERKAKKLRNKDVEEEEDAAAAPAIVAVTEAPVVEPVVPNEIKPNPKSEFAHVTNIKKRHKLEKEARKARKEAEKTGVNVGEAQAVSAEADAVAPSASSAKHNATAPGSEGEVDGEGLQDATAGETTRRKKRRKDTEAEQTAGAIEEVNGSESILPDQDGMVLDVTNGNVATTEPAKRRHKLEDVLQQAKKPSRKAKGESEDDHLKNYTGVMDKFQKARQLAELKEAEKPQEEKAGPEPEVQKRDLAPFPQPVNEPKEFKPTFSALPSWLTKPTTISSEARVSFAEMELSESTVKHLADLSFREALPVQQALIPLLLQPGTKGSKFLPGTDNVLPDVAVSAATGSGKTIAYLLPMIEALKSTTSQERLRGLVVVPTRELVMQVAAVAESLAKGSSLKVGISSGVGRFKDEQQRLINTGRKYDPAAYAELMQKAHRRDNPPPIDSEDFEAYADELEQWTDRQEQELQDALHRLEDHVPEYTSAVDLLVCTPGRLLEHLGSTLGFSIASVAWLVLDEADKLLDQQYDGFLQRVDEELSRPRTEVEQDAREKYLRAKGLWDDRFERRVRKVVLSATMTRDISKLTALKLRRPHLVVVQGAEQKHARSVDATNDTEMLDSETGAFEIPPTLKEYCVPVGDGSEKPLQLLDLLQSRVLASQAPKSIKESQAERASDSDSDSSSSDSDSSDESDSDDSDSSSSSSEDVSEDDSDDSEASSSSDESEVSKTEKAPTASHGQESGSAAPAPTVLIFTASTESASRLSHLLRGLRPDWSAFITTLTKTTHNANHRATKSTDPVITIATDRAGRGLDTLSGRRITHVLQYDVPRALTAYVHRVGRTARAGASGEAWTFYSDREARWFVNEIMRAVNVRRSEPVERVRLQAGGEELKDKFAEVLAGMREAVFGGGK</sequence>
<dbReference type="InterPro" id="IPR001650">
    <property type="entry name" value="Helicase_C-like"/>
</dbReference>
<feature type="compositionally biased region" description="Acidic residues" evidence="10">
    <location>
        <begin position="747"/>
        <end position="757"/>
    </location>
</feature>
<accession>A0AB34KS72</accession>
<dbReference type="Gene3D" id="3.40.50.300">
    <property type="entry name" value="P-loop containing nucleotide triphosphate hydrolases"/>
    <property type="match status" value="2"/>
</dbReference>
<dbReference type="RefSeq" id="XP_069230934.1">
    <property type="nucleotide sequence ID" value="XM_069372140.1"/>
</dbReference>
<evidence type="ECO:0000256" key="3">
    <source>
        <dbReference type="ARBA" id="ARBA00022741"/>
    </source>
</evidence>
<evidence type="ECO:0000256" key="1">
    <source>
        <dbReference type="ARBA" id="ARBA00004604"/>
    </source>
</evidence>
<dbReference type="EC" id="3.6.4.13" evidence="9"/>
<comment type="catalytic activity">
    <reaction evidence="9">
        <text>ATP + H2O = ADP + phosphate + H(+)</text>
        <dbReference type="Rhea" id="RHEA:13065"/>
        <dbReference type="ChEBI" id="CHEBI:15377"/>
        <dbReference type="ChEBI" id="CHEBI:15378"/>
        <dbReference type="ChEBI" id="CHEBI:30616"/>
        <dbReference type="ChEBI" id="CHEBI:43474"/>
        <dbReference type="ChEBI" id="CHEBI:456216"/>
        <dbReference type="EC" id="3.6.4.13"/>
    </reaction>
</comment>
<name>A0AB34KS72_9PEZI</name>
<feature type="domain" description="DEAD-box RNA helicase Q" evidence="13">
    <location>
        <begin position="328"/>
        <end position="356"/>
    </location>
</feature>
<feature type="short sequence motif" description="Q motif" evidence="8">
    <location>
        <begin position="328"/>
        <end position="356"/>
    </location>
</feature>
<comment type="domain">
    <text evidence="9">The Q motif is unique to and characteristic of the DEAD box family of RNA helicases and controls ATP binding and hydrolysis.</text>
</comment>
<dbReference type="EMBL" id="JAAQHG020000009">
    <property type="protein sequence ID" value="KAL1587829.1"/>
    <property type="molecule type" value="Genomic_DNA"/>
</dbReference>
<keyword evidence="7 9" id="KW-0694">RNA-binding</keyword>
<dbReference type="GO" id="GO:0005524">
    <property type="term" value="F:ATP binding"/>
    <property type="evidence" value="ECO:0007669"/>
    <property type="project" value="UniProtKB-UniRule"/>
</dbReference>
<keyword evidence="4 9" id="KW-0378">Hydrolase</keyword>
<feature type="compositionally biased region" description="Low complexity" evidence="10">
    <location>
        <begin position="9"/>
        <end position="22"/>
    </location>
</feature>
<protein>
    <recommendedName>
        <fullName evidence="9">ATP-dependent RNA helicase</fullName>
        <ecNumber evidence="9">3.6.4.13</ecNumber>
    </recommendedName>
</protein>
<dbReference type="InterPro" id="IPR011545">
    <property type="entry name" value="DEAD/DEAH_box_helicase_dom"/>
</dbReference>
<evidence type="ECO:0000259" key="12">
    <source>
        <dbReference type="PROSITE" id="PS51194"/>
    </source>
</evidence>
<dbReference type="PROSITE" id="PS51194">
    <property type="entry name" value="HELICASE_CTER"/>
    <property type="match status" value="1"/>
</dbReference>
<proteinExistence type="inferred from homology"/>
<dbReference type="InterPro" id="IPR014001">
    <property type="entry name" value="Helicase_ATP-bd"/>
</dbReference>
<feature type="compositionally biased region" description="Basic and acidic residues" evidence="10">
    <location>
        <begin position="706"/>
        <end position="717"/>
    </location>
</feature>
<keyword evidence="2" id="KW-0698">rRNA processing</keyword>
<dbReference type="Pfam" id="PF00271">
    <property type="entry name" value="Helicase_C"/>
    <property type="match status" value="1"/>
</dbReference>
<feature type="compositionally biased region" description="Basic and acidic residues" evidence="10">
    <location>
        <begin position="108"/>
        <end position="121"/>
    </location>
</feature>
<dbReference type="SMART" id="SM00487">
    <property type="entry name" value="DEXDc"/>
    <property type="match status" value="1"/>
</dbReference>
<comment type="function">
    <text evidence="9">RNA helicase.</text>
</comment>
<comment type="subcellular location">
    <subcellularLocation>
        <location evidence="1">Nucleus</location>
        <location evidence="1">Nucleolus</location>
    </subcellularLocation>
</comment>
<reference evidence="14 15" key="1">
    <citation type="journal article" date="2020" name="Microbiol. Resour. Announc.">
        <title>Draft Genome Sequence of a Cladosporium Species Isolated from the Mesophotic Ascidian Didemnum maculosum.</title>
        <authorList>
            <person name="Gioti A."/>
            <person name="Siaperas R."/>
            <person name="Nikolaivits E."/>
            <person name="Le Goff G."/>
            <person name="Ouazzani J."/>
            <person name="Kotoulas G."/>
            <person name="Topakas E."/>
        </authorList>
    </citation>
    <scope>NUCLEOTIDE SEQUENCE [LARGE SCALE GENOMIC DNA]</scope>
    <source>
        <strain evidence="14 15">TM138-S3</strain>
    </source>
</reference>
<evidence type="ECO:0000313" key="15">
    <source>
        <dbReference type="Proteomes" id="UP000803884"/>
    </source>
</evidence>
<feature type="compositionally biased region" description="Low complexity" evidence="10">
    <location>
        <begin position="128"/>
        <end position="146"/>
    </location>
</feature>
<evidence type="ECO:0000256" key="6">
    <source>
        <dbReference type="ARBA" id="ARBA00022840"/>
    </source>
</evidence>
<dbReference type="PROSITE" id="PS51192">
    <property type="entry name" value="HELICASE_ATP_BIND_1"/>
    <property type="match status" value="1"/>
</dbReference>
<keyword evidence="6 9" id="KW-0067">ATP-binding</keyword>
<comment type="similarity">
    <text evidence="9">Belongs to the DEAD box helicase family.</text>
</comment>
<dbReference type="GO" id="GO:0003723">
    <property type="term" value="F:RNA binding"/>
    <property type="evidence" value="ECO:0007669"/>
    <property type="project" value="UniProtKB-UniRule"/>
</dbReference>
<dbReference type="GO" id="GO:0005730">
    <property type="term" value="C:nucleolus"/>
    <property type="evidence" value="ECO:0007669"/>
    <property type="project" value="UniProtKB-SubCell"/>
</dbReference>
<dbReference type="SUPFAM" id="SSF52540">
    <property type="entry name" value="P-loop containing nucleoside triphosphate hydrolases"/>
    <property type="match status" value="2"/>
</dbReference>
<evidence type="ECO:0000256" key="9">
    <source>
        <dbReference type="RuleBase" id="RU365068"/>
    </source>
</evidence>
<feature type="domain" description="Helicase ATP-binding" evidence="11">
    <location>
        <begin position="374"/>
        <end position="638"/>
    </location>
</feature>
<dbReference type="PANTHER" id="PTHR24031">
    <property type="entry name" value="RNA HELICASE"/>
    <property type="match status" value="1"/>
</dbReference>
<dbReference type="PROSITE" id="PS00039">
    <property type="entry name" value="DEAD_ATP_HELICASE"/>
    <property type="match status" value="1"/>
</dbReference>
<feature type="domain" description="Helicase C-terminal" evidence="12">
    <location>
        <begin position="762"/>
        <end position="939"/>
    </location>
</feature>
<evidence type="ECO:0000259" key="13">
    <source>
        <dbReference type="PROSITE" id="PS51195"/>
    </source>
</evidence>
<feature type="region of interest" description="Disordered" evidence="10">
    <location>
        <begin position="84"/>
        <end position="259"/>
    </location>
</feature>
<feature type="compositionally biased region" description="Basic and acidic residues" evidence="10">
    <location>
        <begin position="271"/>
        <end position="292"/>
    </location>
</feature>
<evidence type="ECO:0000259" key="11">
    <source>
        <dbReference type="PROSITE" id="PS51192"/>
    </source>
</evidence>
<evidence type="ECO:0000256" key="4">
    <source>
        <dbReference type="ARBA" id="ARBA00022801"/>
    </source>
</evidence>
<evidence type="ECO:0000256" key="7">
    <source>
        <dbReference type="ARBA" id="ARBA00022884"/>
    </source>
</evidence>
<keyword evidence="15" id="KW-1185">Reference proteome</keyword>
<feature type="compositionally biased region" description="Basic and acidic residues" evidence="10">
    <location>
        <begin position="32"/>
        <end position="48"/>
    </location>
</feature>
<keyword evidence="5 9" id="KW-0347">Helicase</keyword>
<dbReference type="GO" id="GO:0006364">
    <property type="term" value="P:rRNA processing"/>
    <property type="evidence" value="ECO:0007669"/>
    <property type="project" value="UniProtKB-KW"/>
</dbReference>
<dbReference type="GO" id="GO:0016787">
    <property type="term" value="F:hydrolase activity"/>
    <property type="evidence" value="ECO:0007669"/>
    <property type="project" value="UniProtKB-KW"/>
</dbReference>
<dbReference type="Pfam" id="PF00270">
    <property type="entry name" value="DEAD"/>
    <property type="match status" value="2"/>
</dbReference>
<dbReference type="CDD" id="cd17956">
    <property type="entry name" value="DEADc_DDX51"/>
    <property type="match status" value="1"/>
</dbReference>
<feature type="compositionally biased region" description="Acidic residues" evidence="10">
    <location>
        <begin position="728"/>
        <end position="739"/>
    </location>
</feature>
<organism evidence="14 15">
    <name type="scientific">Cladosporium halotolerans</name>
    <dbReference type="NCBI Taxonomy" id="1052096"/>
    <lineage>
        <taxon>Eukaryota</taxon>
        <taxon>Fungi</taxon>
        <taxon>Dikarya</taxon>
        <taxon>Ascomycota</taxon>
        <taxon>Pezizomycotina</taxon>
        <taxon>Dothideomycetes</taxon>
        <taxon>Dothideomycetidae</taxon>
        <taxon>Cladosporiales</taxon>
        <taxon>Cladosporiaceae</taxon>
        <taxon>Cladosporium</taxon>
    </lineage>
</organism>
<gene>
    <name evidence="14" type="ORF">WHR41_03534</name>
</gene>
<evidence type="ECO:0000256" key="8">
    <source>
        <dbReference type="PROSITE-ProRule" id="PRU00552"/>
    </source>
</evidence>
<dbReference type="PROSITE" id="PS51195">
    <property type="entry name" value="Q_MOTIF"/>
    <property type="match status" value="1"/>
</dbReference>
<evidence type="ECO:0000256" key="10">
    <source>
        <dbReference type="SAM" id="MobiDB-lite"/>
    </source>
</evidence>
<evidence type="ECO:0000256" key="2">
    <source>
        <dbReference type="ARBA" id="ARBA00022552"/>
    </source>
</evidence>
<dbReference type="InterPro" id="IPR027417">
    <property type="entry name" value="P-loop_NTPase"/>
</dbReference>
<feature type="region of interest" description="Disordered" evidence="10">
    <location>
        <begin position="271"/>
        <end position="301"/>
    </location>
</feature>
<feature type="compositionally biased region" description="Basic and acidic residues" evidence="10">
    <location>
        <begin position="242"/>
        <end position="252"/>
    </location>
</feature>
<dbReference type="Proteomes" id="UP000803884">
    <property type="component" value="Unassembled WGS sequence"/>
</dbReference>
<dbReference type="GeneID" id="96004978"/>
<feature type="region of interest" description="Disordered" evidence="10">
    <location>
        <begin position="1"/>
        <end position="71"/>
    </location>
</feature>
<dbReference type="AlphaFoldDB" id="A0AB34KS72"/>
<evidence type="ECO:0000313" key="14">
    <source>
        <dbReference type="EMBL" id="KAL1587829.1"/>
    </source>
</evidence>